<dbReference type="AlphaFoldDB" id="M1CGB3"/>
<keyword evidence="2" id="KW-1185">Reference proteome</keyword>
<dbReference type="PaxDb" id="4113-PGSC0003DMT400066855"/>
<proteinExistence type="predicted"/>
<dbReference type="Proteomes" id="UP000011115">
    <property type="component" value="Unassembled WGS sequence"/>
</dbReference>
<dbReference type="STRING" id="4113.M1CGB3"/>
<sequence length="145" mass="16319">MAIDGEEARKFAIATIVGEEARMSAIVAVIGEEARKSAIALEREQSSIYVYMLDRSSGSSINISNYGEEYRKKEESPINVLFHGYGHYDIGDNFREDSPEVRRIKACYLVTTVDCEGLVGPRCFLSSMFQWLARLIRYRVPVAPA</sequence>
<evidence type="ECO:0000313" key="1">
    <source>
        <dbReference type="EnsemblPlants" id="PGSC0003DMT400066855"/>
    </source>
</evidence>
<dbReference type="Gramene" id="PGSC0003DMT400066855">
    <property type="protein sequence ID" value="PGSC0003DMT400066855"/>
    <property type="gene ID" value="PGSC0003DMG400025992"/>
</dbReference>
<reference evidence="1" key="2">
    <citation type="submission" date="2015-06" db="UniProtKB">
        <authorList>
            <consortium name="EnsemblPlants"/>
        </authorList>
    </citation>
    <scope>IDENTIFICATION</scope>
    <source>
        <strain evidence="1">DM1-3 516 R44</strain>
    </source>
</reference>
<dbReference type="EnsemblPlants" id="PGSC0003DMT400066855">
    <property type="protein sequence ID" value="PGSC0003DMT400066855"/>
    <property type="gene ID" value="PGSC0003DMG400025992"/>
</dbReference>
<accession>M1CGB3</accession>
<evidence type="ECO:0000313" key="2">
    <source>
        <dbReference type="Proteomes" id="UP000011115"/>
    </source>
</evidence>
<organism evidence="1 2">
    <name type="scientific">Solanum tuberosum</name>
    <name type="common">Potato</name>
    <dbReference type="NCBI Taxonomy" id="4113"/>
    <lineage>
        <taxon>Eukaryota</taxon>
        <taxon>Viridiplantae</taxon>
        <taxon>Streptophyta</taxon>
        <taxon>Embryophyta</taxon>
        <taxon>Tracheophyta</taxon>
        <taxon>Spermatophyta</taxon>
        <taxon>Magnoliopsida</taxon>
        <taxon>eudicotyledons</taxon>
        <taxon>Gunneridae</taxon>
        <taxon>Pentapetalae</taxon>
        <taxon>asterids</taxon>
        <taxon>lamiids</taxon>
        <taxon>Solanales</taxon>
        <taxon>Solanaceae</taxon>
        <taxon>Solanoideae</taxon>
        <taxon>Solaneae</taxon>
        <taxon>Solanum</taxon>
    </lineage>
</organism>
<dbReference type="GO" id="GO:0004843">
    <property type="term" value="F:cysteine-type deubiquitinase activity"/>
    <property type="evidence" value="ECO:0000318"/>
    <property type="project" value="GO_Central"/>
</dbReference>
<reference evidence="2" key="1">
    <citation type="journal article" date="2011" name="Nature">
        <title>Genome sequence and analysis of the tuber crop potato.</title>
        <authorList>
            <consortium name="The Potato Genome Sequencing Consortium"/>
        </authorList>
    </citation>
    <scope>NUCLEOTIDE SEQUENCE [LARGE SCALE GENOMIC DNA]</scope>
    <source>
        <strain evidence="2">cv. DM1-3 516 R44</strain>
    </source>
</reference>
<protein>
    <submittedName>
        <fullName evidence="1">Cysteine-type peptidase</fullName>
    </submittedName>
</protein>
<name>M1CGB3_SOLTU</name>
<dbReference type="HOGENOM" id="CLU_1790290_0_0_1"/>
<dbReference type="InParanoid" id="M1CGB3"/>